<evidence type="ECO:0000259" key="3">
    <source>
        <dbReference type="Pfam" id="PF01494"/>
    </source>
</evidence>
<comment type="caution">
    <text evidence="6">The sequence shown here is derived from an EMBL/GenBank/DDBJ whole genome shotgun (WGS) entry which is preliminary data.</text>
</comment>
<protein>
    <recommendedName>
        <fullName evidence="3">FAD-binding domain-containing protein</fullName>
    </recommendedName>
</protein>
<gene>
    <name evidence="4" type="ORF">DYB25_010267</name>
    <name evidence="5" type="ORF">DYB30_013086</name>
    <name evidence="6" type="ORF">DYB31_007185</name>
</gene>
<dbReference type="InterPro" id="IPR036188">
    <property type="entry name" value="FAD/NAD-bd_sf"/>
</dbReference>
<dbReference type="Gene3D" id="3.50.50.60">
    <property type="entry name" value="FAD/NAD(P)-binding domain"/>
    <property type="match status" value="1"/>
</dbReference>
<evidence type="ECO:0000256" key="1">
    <source>
        <dbReference type="ARBA" id="ARBA00023002"/>
    </source>
</evidence>
<feature type="domain" description="FAD-binding" evidence="3">
    <location>
        <begin position="280"/>
        <end position="347"/>
    </location>
</feature>
<dbReference type="GO" id="GO:0004497">
    <property type="term" value="F:monooxygenase activity"/>
    <property type="evidence" value="ECO:0007669"/>
    <property type="project" value="UniProtKB-KW"/>
</dbReference>
<dbReference type="InterPro" id="IPR050493">
    <property type="entry name" value="FAD-dep_Monooxygenase_BioMet"/>
</dbReference>
<dbReference type="InterPro" id="IPR002938">
    <property type="entry name" value="FAD-bd"/>
</dbReference>
<organism evidence="6 7">
    <name type="scientific">Aphanomyces astaci</name>
    <name type="common">Crayfish plague agent</name>
    <dbReference type="NCBI Taxonomy" id="112090"/>
    <lineage>
        <taxon>Eukaryota</taxon>
        <taxon>Sar</taxon>
        <taxon>Stramenopiles</taxon>
        <taxon>Oomycota</taxon>
        <taxon>Saprolegniomycetes</taxon>
        <taxon>Saprolegniales</taxon>
        <taxon>Verrucalvaceae</taxon>
        <taxon>Aphanomyces</taxon>
    </lineage>
</organism>
<dbReference type="EMBL" id="QUTD01002842">
    <property type="protein sequence ID" value="RHY74945.1"/>
    <property type="molecule type" value="Genomic_DNA"/>
</dbReference>
<proteinExistence type="predicted"/>
<feature type="domain" description="FAD-binding" evidence="3">
    <location>
        <begin position="5"/>
        <end position="166"/>
    </location>
</feature>
<dbReference type="Proteomes" id="UP000266643">
    <property type="component" value="Unassembled WGS sequence"/>
</dbReference>
<dbReference type="SUPFAM" id="SSF51905">
    <property type="entry name" value="FAD/NAD(P)-binding domain"/>
    <property type="match status" value="1"/>
</dbReference>
<dbReference type="EMBL" id="QUTA01006504">
    <property type="protein sequence ID" value="RHY10909.1"/>
    <property type="molecule type" value="Genomic_DNA"/>
</dbReference>
<dbReference type="Proteomes" id="UP000266196">
    <property type="component" value="Unassembled WGS sequence"/>
</dbReference>
<name>A0A397EUJ2_APHAT</name>
<dbReference type="Pfam" id="PF01494">
    <property type="entry name" value="FAD_binding_3"/>
    <property type="match status" value="2"/>
</dbReference>
<evidence type="ECO:0000313" key="6">
    <source>
        <dbReference type="EMBL" id="RHZ00337.1"/>
    </source>
</evidence>
<sequence length="407" mass="43855">MLQRAIIVGGGIGGLTAARALLRHGIQVTLLEKAAAFLPTTGAAFGFSSNGQICLESLGLGDALEPILHPFRRYKVTSRHETLYDDNHFERFYDQTGFSISGVLRADLVSVLADSLGDNVIQYNSKVVSIHQTPSQVQVTLENGATMYADFVVGADGINSTVARAIVENPPDAPVYCGDNVFYGVLDHIPGYAEPGTLLQHYDMGEYIQYPAGPSHFIWAQCYKADAPPTKDEWTGGADNTSVARAFASTLPVGHPLHASLAATAPHRLLHFGLHYRKPMAKWHLGRVVLLGDACHATLPYAGQGANLAIEDGVVLGQLIAQHRSDPAVAFEAFHEARFNRTKRVVDMAWYMGKLTHVDGVVTGPLRNAVLKALFASGLLMKAAMAEIVDHCPVPIPAKEAKPSDSK</sequence>
<evidence type="ECO:0000313" key="7">
    <source>
        <dbReference type="Proteomes" id="UP000266196"/>
    </source>
</evidence>
<accession>A0A397EUJ2</accession>
<keyword evidence="1" id="KW-0560">Oxidoreductase</keyword>
<evidence type="ECO:0000313" key="5">
    <source>
        <dbReference type="EMBL" id="RHY74945.1"/>
    </source>
</evidence>
<dbReference type="PRINTS" id="PR00420">
    <property type="entry name" value="RNGMNOXGNASE"/>
</dbReference>
<evidence type="ECO:0000313" key="8">
    <source>
        <dbReference type="Proteomes" id="UP000266239"/>
    </source>
</evidence>
<keyword evidence="2" id="KW-0503">Monooxygenase</keyword>
<dbReference type="PANTHER" id="PTHR13789:SF309">
    <property type="entry name" value="PUTATIVE (AFU_ORTHOLOGUE AFUA_6G14510)-RELATED"/>
    <property type="match status" value="1"/>
</dbReference>
<dbReference type="AlphaFoldDB" id="A0A397EUJ2"/>
<reference evidence="7 8" key="1">
    <citation type="submission" date="2018-08" db="EMBL/GenBank/DDBJ databases">
        <title>Aphanomyces genome sequencing and annotation.</title>
        <authorList>
            <person name="Minardi D."/>
            <person name="Oidtmann B."/>
            <person name="Van Der Giezen M."/>
            <person name="Studholme D.J."/>
        </authorList>
    </citation>
    <scope>NUCLEOTIDE SEQUENCE [LARGE SCALE GENOMIC DNA]</scope>
    <source>
        <strain evidence="6 7">197901</strain>
        <strain evidence="5 9">D2</strain>
        <strain evidence="4 8">Yx</strain>
    </source>
</reference>
<dbReference type="PANTHER" id="PTHR13789">
    <property type="entry name" value="MONOOXYGENASE"/>
    <property type="match status" value="1"/>
</dbReference>
<dbReference type="EMBL" id="QUTE01015199">
    <property type="protein sequence ID" value="RHZ00337.1"/>
    <property type="molecule type" value="Genomic_DNA"/>
</dbReference>
<dbReference type="VEuPathDB" id="FungiDB:H257_18013"/>
<evidence type="ECO:0000313" key="4">
    <source>
        <dbReference type="EMBL" id="RHY10909.1"/>
    </source>
</evidence>
<dbReference type="GO" id="GO:0071949">
    <property type="term" value="F:FAD binding"/>
    <property type="evidence" value="ECO:0007669"/>
    <property type="project" value="InterPro"/>
</dbReference>
<evidence type="ECO:0000256" key="2">
    <source>
        <dbReference type="ARBA" id="ARBA00023033"/>
    </source>
</evidence>
<evidence type="ECO:0000313" key="9">
    <source>
        <dbReference type="Proteomes" id="UP000266643"/>
    </source>
</evidence>
<dbReference type="Proteomes" id="UP000266239">
    <property type="component" value="Unassembled WGS sequence"/>
</dbReference>